<evidence type="ECO:0000256" key="1">
    <source>
        <dbReference type="ARBA" id="ARBA00022737"/>
    </source>
</evidence>
<feature type="domain" description="Nephrocystin 3-like N-terminal" evidence="3">
    <location>
        <begin position="17"/>
        <end position="141"/>
    </location>
</feature>
<evidence type="ECO:0000259" key="3">
    <source>
        <dbReference type="Pfam" id="PF24883"/>
    </source>
</evidence>
<protein>
    <recommendedName>
        <fullName evidence="5">NACHT domain-containing protein</fullName>
    </recommendedName>
</protein>
<feature type="domain" description="GPI inositol-deacylase winged helix" evidence="2">
    <location>
        <begin position="257"/>
        <end position="332"/>
    </location>
</feature>
<evidence type="ECO:0000313" key="4">
    <source>
        <dbReference type="EMBL" id="KAG5172116.1"/>
    </source>
</evidence>
<name>A0A8H8CNN4_PSICU</name>
<dbReference type="InterPro" id="IPR056884">
    <property type="entry name" value="NPHP3-like_N"/>
</dbReference>
<evidence type="ECO:0008006" key="5">
    <source>
        <dbReference type="Google" id="ProtNLM"/>
    </source>
</evidence>
<reference evidence="4" key="1">
    <citation type="submission" date="2021-02" db="EMBL/GenBank/DDBJ databases">
        <title>Psilocybe cubensis genome.</title>
        <authorList>
            <person name="Mckernan K.J."/>
            <person name="Crawford S."/>
            <person name="Trippe A."/>
            <person name="Kane L.T."/>
            <person name="Mclaughlin S."/>
        </authorList>
    </citation>
    <scope>NUCLEOTIDE SEQUENCE [LARGE SCALE GENOMIC DNA]</scope>
    <source>
        <strain evidence="4">MGC-MH-2018</strain>
    </source>
</reference>
<sequence>MDVWSKKYPVAGWEAAIVIEYLMRFCLADVSGSEAVLFLYCRHNEAWNISNYLGSLISQVLTMYRHLPSVTEDVHNLYDVHRTQRSRPSKTELVTILYTMLICFKNGRLLLDGLDELPDREQIELMSIFRGLPVSLLVTSRKIGFEVFDFPQDTIHMNIGDQNHEDIRLFLHDAIPRTASVSRILRRNKGFLEEICDKILTISSGMFLLATLKSQSLQGYTTMTSLSNSLDGLPDDVQSMYLSLMGRINSQKGEYPSFAKRAITWIMYARRPLTIAELEHALAMREEGSTFNDRDIPAQDTLITSSCGLIEIQPISQTVRLVHHTAYEFLNDHPENLIQSPHAFIAKTCISYLTAFHFTTLEKLPYAAFEALVKSHNAPLLEYAYQNWTVHIGNCDAESYPTEAVHNFVVQTPNFPLFDPRIGFNWFNPGHVIAYYDLRVPFFWDDFCNVRTAKKYTPLTIAALNGCTHIGQLYNYVPYDIFKNDELT</sequence>
<proteinExistence type="predicted"/>
<dbReference type="EMBL" id="JAFIQS010000002">
    <property type="protein sequence ID" value="KAG5172116.1"/>
    <property type="molecule type" value="Genomic_DNA"/>
</dbReference>
<dbReference type="AlphaFoldDB" id="A0A8H8CNN4"/>
<dbReference type="Pfam" id="PF24883">
    <property type="entry name" value="NPHP3_N"/>
    <property type="match status" value="1"/>
</dbReference>
<organism evidence="4">
    <name type="scientific">Psilocybe cubensis</name>
    <name type="common">Psychedelic mushroom</name>
    <name type="synonym">Stropharia cubensis</name>
    <dbReference type="NCBI Taxonomy" id="181762"/>
    <lineage>
        <taxon>Eukaryota</taxon>
        <taxon>Fungi</taxon>
        <taxon>Dikarya</taxon>
        <taxon>Basidiomycota</taxon>
        <taxon>Agaricomycotina</taxon>
        <taxon>Agaricomycetes</taxon>
        <taxon>Agaricomycetidae</taxon>
        <taxon>Agaricales</taxon>
        <taxon>Agaricineae</taxon>
        <taxon>Strophariaceae</taxon>
        <taxon>Psilocybe</taxon>
    </lineage>
</organism>
<evidence type="ECO:0000259" key="2">
    <source>
        <dbReference type="Pfam" id="PF22939"/>
    </source>
</evidence>
<dbReference type="OrthoDB" id="7464126at2759"/>
<accession>A0A8H8CNN4</accession>
<keyword evidence="1" id="KW-0677">Repeat</keyword>
<dbReference type="InterPro" id="IPR054471">
    <property type="entry name" value="GPIID_WHD"/>
</dbReference>
<dbReference type="PANTHER" id="PTHR10039:SF15">
    <property type="entry name" value="NACHT DOMAIN-CONTAINING PROTEIN"/>
    <property type="match status" value="1"/>
</dbReference>
<gene>
    <name evidence="4" type="ORF">JR316_001610</name>
</gene>
<comment type="caution">
    <text evidence="4">The sequence shown here is derived from an EMBL/GenBank/DDBJ whole genome shotgun (WGS) entry which is preliminary data.</text>
</comment>
<dbReference type="PANTHER" id="PTHR10039">
    <property type="entry name" value="AMELOGENIN"/>
    <property type="match status" value="1"/>
</dbReference>
<dbReference type="Pfam" id="PF22939">
    <property type="entry name" value="WHD_GPIID"/>
    <property type="match status" value="1"/>
</dbReference>